<feature type="compositionally biased region" description="Polar residues" evidence="1">
    <location>
        <begin position="749"/>
        <end position="761"/>
    </location>
</feature>
<organism evidence="4 6">
    <name type="scientific">Mesocricetus auratus</name>
    <name type="common">Golden hamster</name>
    <dbReference type="NCBI Taxonomy" id="10036"/>
    <lineage>
        <taxon>Eukaryota</taxon>
        <taxon>Metazoa</taxon>
        <taxon>Chordata</taxon>
        <taxon>Craniata</taxon>
        <taxon>Vertebrata</taxon>
        <taxon>Euteleostomi</taxon>
        <taxon>Mammalia</taxon>
        <taxon>Eutheria</taxon>
        <taxon>Euarchontoglires</taxon>
        <taxon>Glires</taxon>
        <taxon>Rodentia</taxon>
        <taxon>Myomorpha</taxon>
        <taxon>Muroidea</taxon>
        <taxon>Cricetidae</taxon>
        <taxon>Cricetinae</taxon>
        <taxon>Mesocricetus</taxon>
    </lineage>
</organism>
<dbReference type="PANTHER" id="PTHR16057">
    <property type="entry name" value="WINS1, 2 PROTEIN"/>
    <property type="match status" value="1"/>
</dbReference>
<evidence type="ECO:0000313" key="5">
    <source>
        <dbReference type="RefSeq" id="XP_012979361.2"/>
    </source>
</evidence>
<dbReference type="RefSeq" id="XP_012979362.2">
    <property type="nucleotide sequence ID" value="XM_013123908.3"/>
</dbReference>
<dbReference type="eggNOG" id="ENOG502QT6F">
    <property type="taxonomic scope" value="Eukaryota"/>
</dbReference>
<feature type="compositionally biased region" description="Basic and acidic residues" evidence="1">
    <location>
        <begin position="780"/>
        <end position="790"/>
    </location>
</feature>
<dbReference type="PANTHER" id="PTHR16057:SF1">
    <property type="entry name" value="PROTEIN LINES HOMOLOG 1"/>
    <property type="match status" value="1"/>
</dbReference>
<name>A0A1U8CJ07_MESAU</name>
<evidence type="ECO:0000259" key="2">
    <source>
        <dbReference type="Pfam" id="PF14694"/>
    </source>
</evidence>
<dbReference type="InterPro" id="IPR024875">
    <property type="entry name" value="Protein_Lines"/>
</dbReference>
<dbReference type="Proteomes" id="UP000886700">
    <property type="component" value="Unplaced"/>
</dbReference>
<protein>
    <submittedName>
        <fullName evidence="5 6">Protein Lines homolog 1 isoform X1</fullName>
    </submittedName>
</protein>
<dbReference type="CTD" id="55180"/>
<dbReference type="KEGG" id="maua:101830023"/>
<feature type="domain" description="Protein Lines N-terminal" evidence="2">
    <location>
        <begin position="198"/>
        <end position="546"/>
    </location>
</feature>
<feature type="region of interest" description="Disordered" evidence="1">
    <location>
        <begin position="739"/>
        <end position="803"/>
    </location>
</feature>
<gene>
    <name evidence="5 6 7" type="primary">Lins1</name>
</gene>
<dbReference type="STRING" id="10036.ENSMAUP00000003057"/>
<feature type="compositionally biased region" description="Low complexity" evidence="1">
    <location>
        <begin position="791"/>
        <end position="801"/>
    </location>
</feature>
<dbReference type="OrthoDB" id="8251209at2759"/>
<dbReference type="GeneID" id="101830023"/>
<dbReference type="RefSeq" id="XP_021091177.2">
    <property type="nucleotide sequence ID" value="XM_021235518.2"/>
</dbReference>
<accession>A0A1U8CJ07</accession>
<dbReference type="Pfam" id="PF14694">
    <property type="entry name" value="LINES_N"/>
    <property type="match status" value="1"/>
</dbReference>
<feature type="compositionally biased region" description="Basic and acidic residues" evidence="1">
    <location>
        <begin position="763"/>
        <end position="773"/>
    </location>
</feature>
<dbReference type="InterPro" id="IPR032794">
    <property type="entry name" value="LINES_N"/>
</dbReference>
<dbReference type="Pfam" id="PF14695">
    <property type="entry name" value="LINES_C"/>
    <property type="match status" value="1"/>
</dbReference>
<sequence>MEGVEEILDKLYKKVLLGGTLEGDVHGYIFYLNPNLSEQADRTTPSLALSNVNGAVGGVPGQHGPSSGEPIALPEAWGCAKSPFEISRAREVTLLQLTVMDVVLSRVLSAETEAHAKEGYRKLTEGLLQSAGVDSTLIRMLQNSDKLLSHMAAKCLSSLLYFQLKAKMTLSNPWITFCQKHLSESCESREAVHCLWILTVVIKEIFQDTHCQQAEMLKPLLAPFDITFEVFYNSLFSQHFGNFQNPSNVVNSLVCFLELLELLTASRIHLKLHFKSQRMLFLKPCALDILAWPIPAFVKRKLVIVVKKCLLGKMGEDLCRGPVPALMSPDHLLDGDVLALADALLHAVRLGLWKDLSVPGKPSRFGGDEIQPGCRPRSGPDHVTLRAASLITVKSLEIKFQNCTSAAEMRVDLQKFMSELLTFLKPHLRPSLQLHNPCEWLSRVFIEQDDDMLEAAKASLSIYLQLIRGQDDTSGSLTQENEAWIHYTHRNGCNPHCIFLFLLKNIVFDSTVLLDFLISSETCFLEYFVKYLKLLQRDWGHFLAICKFFEAAKLRCGVITHGAMAPSLVQDGRVRHTAPRALASPVVHTAPRALASVGGTAPRALASPVIHTAPRALASPVIHTAPRALASPVGGTAPRALASPVVHTAPRALASPVGGTAPRALASPVVHTAPRALASVGSTAPRALAFPVGHRNACLQASRASSASSEPQSQVLMPNQAHTVPAHGLPSQTPLSLVDYESSEDSGEEATNQHLANCKQTSSRRERSRETQDLPRTSRNQKERSREPQRRPLLPRQSGPPFCAPGEVAPSGAVWEVGLFLRTVKCLKELQGAIERLQEKNLFPYNPAALLKLLKGVGAKCGKV</sequence>
<dbReference type="InterPro" id="IPR029415">
    <property type="entry name" value="Lines_C"/>
</dbReference>
<evidence type="ECO:0000259" key="3">
    <source>
        <dbReference type="Pfam" id="PF14695"/>
    </source>
</evidence>
<keyword evidence="4" id="KW-1185">Reference proteome</keyword>
<reference evidence="5 6" key="1">
    <citation type="submission" date="2025-05" db="UniProtKB">
        <authorList>
            <consortium name="RefSeq"/>
        </authorList>
    </citation>
    <scope>IDENTIFICATION</scope>
    <source>
        <tissue evidence="5 6">Liver</tissue>
    </source>
</reference>
<feature type="domain" description="Protein Lines C-terminal" evidence="3">
    <location>
        <begin position="823"/>
        <end position="857"/>
    </location>
</feature>
<evidence type="ECO:0000256" key="1">
    <source>
        <dbReference type="SAM" id="MobiDB-lite"/>
    </source>
</evidence>
<evidence type="ECO:0000313" key="6">
    <source>
        <dbReference type="RefSeq" id="XP_012979362.2"/>
    </source>
</evidence>
<dbReference type="RefSeq" id="XP_012979361.2">
    <property type="nucleotide sequence ID" value="XM_013123907.3"/>
</dbReference>
<proteinExistence type="predicted"/>
<dbReference type="AlphaFoldDB" id="A0A1U8CJ07"/>
<evidence type="ECO:0000313" key="4">
    <source>
        <dbReference type="Proteomes" id="UP000886700"/>
    </source>
</evidence>
<evidence type="ECO:0000313" key="7">
    <source>
        <dbReference type="RefSeq" id="XP_021091177.2"/>
    </source>
</evidence>